<keyword evidence="7" id="KW-1185">Reference proteome</keyword>
<keyword evidence="5" id="KW-0472">Membrane</keyword>
<evidence type="ECO:0008006" key="8">
    <source>
        <dbReference type="Google" id="ProtNLM"/>
    </source>
</evidence>
<dbReference type="InterPro" id="IPR018801">
    <property type="entry name" value="TM129"/>
</dbReference>
<name>A0ABU7DL54_9TELE</name>
<comment type="caution">
    <text evidence="6">The sequence shown here is derived from an EMBL/GenBank/DDBJ whole genome shotgun (WGS) entry which is preliminary data.</text>
</comment>
<evidence type="ECO:0000256" key="2">
    <source>
        <dbReference type="ARBA" id="ARBA00007332"/>
    </source>
</evidence>
<accession>A0ABU7DL54</accession>
<dbReference type="PANTHER" id="PTHR31322">
    <property type="entry name" value="E3 UBIQUITIN-PROTEIN LIGASE TM129"/>
    <property type="match status" value="1"/>
</dbReference>
<dbReference type="EMBL" id="JAHUTJ010028486">
    <property type="protein sequence ID" value="MED6275666.1"/>
    <property type="molecule type" value="Genomic_DNA"/>
</dbReference>
<comment type="similarity">
    <text evidence="2">Belongs to the TMEM129 family.</text>
</comment>
<evidence type="ECO:0000313" key="6">
    <source>
        <dbReference type="EMBL" id="MED6275666.1"/>
    </source>
</evidence>
<dbReference type="Proteomes" id="UP001352852">
    <property type="component" value="Unassembled WGS sequence"/>
</dbReference>
<gene>
    <name evidence="6" type="ORF">CHARACLAT_028734</name>
</gene>
<evidence type="ECO:0000256" key="4">
    <source>
        <dbReference type="ARBA" id="ARBA00022989"/>
    </source>
</evidence>
<keyword evidence="3" id="KW-0812">Transmembrane</keyword>
<proteinExistence type="inferred from homology"/>
<dbReference type="PANTHER" id="PTHR31322:SF2">
    <property type="entry name" value="E3 UBIQUITIN-PROTEIN LIGASE TM129"/>
    <property type="match status" value="1"/>
</dbReference>
<keyword evidence="4" id="KW-1133">Transmembrane helix</keyword>
<evidence type="ECO:0000256" key="3">
    <source>
        <dbReference type="ARBA" id="ARBA00022692"/>
    </source>
</evidence>
<evidence type="ECO:0000313" key="7">
    <source>
        <dbReference type="Proteomes" id="UP001352852"/>
    </source>
</evidence>
<sequence>MVSNSWRVFLFLSVSLQLGSWVLVIYCPGHVAASINREFRRIDKVVAGVPGARVIVTDSWIIKVTTYHIYTALQSDCHVTVTESRQHQLSPDLTSPIEILTLRVESINPAVRPFNISLNSADYTDFREKLRAPIRTSPNVVIHQTMSELFLETFRAQVELNQRYKLPNGQEVEPCIGCMQVPASTKLVRLCQTAGMDNESECQQCFCRPMWCLFCLGRWFASRQDQQRLETWLSSKVPCPTCRAKFCILDVCMVH</sequence>
<protein>
    <recommendedName>
        <fullName evidence="8">Transmembrane protein 129</fullName>
    </recommendedName>
</protein>
<organism evidence="6 7">
    <name type="scientific">Characodon lateralis</name>
    <dbReference type="NCBI Taxonomy" id="208331"/>
    <lineage>
        <taxon>Eukaryota</taxon>
        <taxon>Metazoa</taxon>
        <taxon>Chordata</taxon>
        <taxon>Craniata</taxon>
        <taxon>Vertebrata</taxon>
        <taxon>Euteleostomi</taxon>
        <taxon>Actinopterygii</taxon>
        <taxon>Neopterygii</taxon>
        <taxon>Teleostei</taxon>
        <taxon>Neoteleostei</taxon>
        <taxon>Acanthomorphata</taxon>
        <taxon>Ovalentaria</taxon>
        <taxon>Atherinomorphae</taxon>
        <taxon>Cyprinodontiformes</taxon>
        <taxon>Goodeidae</taxon>
        <taxon>Characodon</taxon>
    </lineage>
</organism>
<evidence type="ECO:0000256" key="1">
    <source>
        <dbReference type="ARBA" id="ARBA00004141"/>
    </source>
</evidence>
<dbReference type="Pfam" id="PF10272">
    <property type="entry name" value="Tmpp129"/>
    <property type="match status" value="1"/>
</dbReference>
<comment type="subcellular location">
    <subcellularLocation>
        <location evidence="1">Membrane</location>
        <topology evidence="1">Multi-pass membrane protein</topology>
    </subcellularLocation>
</comment>
<reference evidence="6 7" key="1">
    <citation type="submission" date="2021-06" db="EMBL/GenBank/DDBJ databases">
        <authorList>
            <person name="Palmer J.M."/>
        </authorList>
    </citation>
    <scope>NUCLEOTIDE SEQUENCE [LARGE SCALE GENOMIC DNA]</scope>
    <source>
        <strain evidence="6 7">CL_MEX2019</strain>
        <tissue evidence="6">Muscle</tissue>
    </source>
</reference>
<evidence type="ECO:0000256" key="5">
    <source>
        <dbReference type="ARBA" id="ARBA00023136"/>
    </source>
</evidence>